<dbReference type="EMBL" id="MBDN02000169">
    <property type="protein sequence ID" value="RLN78900.1"/>
    <property type="molecule type" value="Genomic_DNA"/>
</dbReference>
<reference evidence="1" key="1">
    <citation type="journal article" date="2015" name="Genom Data">
        <title>Genome sequences of six Phytophthora species associated with forests in New Zealand.</title>
        <authorList>
            <person name="Studholme D.J."/>
            <person name="McDougal R.L."/>
            <person name="Sambles C."/>
            <person name="Hansen E."/>
            <person name="Hardy G."/>
            <person name="Grant M."/>
            <person name="Ganley R.J."/>
            <person name="Williams N.M."/>
        </authorList>
    </citation>
    <scope>NUCLEOTIDE SEQUENCE</scope>
    <source>
        <strain evidence="2">NZFS 2646</strain>
        <strain evidence="1">NZFS 3630</strain>
    </source>
</reference>
<name>A0A3R7G3P2_9STRA</name>
<evidence type="ECO:0000313" key="1">
    <source>
        <dbReference type="EMBL" id="KAG2516754.1"/>
    </source>
</evidence>
<evidence type="ECO:0000313" key="2">
    <source>
        <dbReference type="EMBL" id="KAG2517396.1"/>
    </source>
</evidence>
<dbReference type="EMBL" id="JPWV03000312">
    <property type="protein sequence ID" value="KAG2517396.1"/>
    <property type="molecule type" value="Genomic_DNA"/>
</dbReference>
<sequence>MSRTAGHTDSSHWTTSYFQQEALKRKDQGSSPLSDEALALAEALGASGALCQNGRNEWENAANVFTGKSQELLNLIAVVNLSVAPQMVHELQLDVNHIDGYTITWNKMRVTRLYQYPTAPGDSGFAKIR</sequence>
<gene>
    <name evidence="3" type="ORF">BBI17_005674</name>
    <name evidence="4" type="ORF">BBO99_00005640</name>
    <name evidence="2" type="ORF">JM16_007422</name>
    <name evidence="1" type="ORF">JM18_007776</name>
</gene>
<organism evidence="3 6">
    <name type="scientific">Phytophthora kernoviae</name>
    <dbReference type="NCBI Taxonomy" id="325452"/>
    <lineage>
        <taxon>Eukaryota</taxon>
        <taxon>Sar</taxon>
        <taxon>Stramenopiles</taxon>
        <taxon>Oomycota</taxon>
        <taxon>Peronosporomycetes</taxon>
        <taxon>Peronosporales</taxon>
        <taxon>Peronosporaceae</taxon>
        <taxon>Phytophthora</taxon>
    </lineage>
</organism>
<evidence type="ECO:0000313" key="3">
    <source>
        <dbReference type="EMBL" id="RLN31404.1"/>
    </source>
</evidence>
<reference evidence="1" key="3">
    <citation type="submission" date="2020-06" db="EMBL/GenBank/DDBJ databases">
        <authorList>
            <person name="Studholme D.J."/>
        </authorList>
    </citation>
    <scope>NUCLEOTIDE SEQUENCE</scope>
    <source>
        <strain evidence="2">NZFS 2646</strain>
        <strain evidence="1">NZFS 3630</strain>
    </source>
</reference>
<dbReference type="Proteomes" id="UP000792063">
    <property type="component" value="Unassembled WGS sequence"/>
</dbReference>
<dbReference type="AlphaFoldDB" id="A0A3R7G3P2"/>
<evidence type="ECO:0000313" key="4">
    <source>
        <dbReference type="EMBL" id="RLN78900.1"/>
    </source>
</evidence>
<accession>A0A3R7G3P2</accession>
<reference evidence="5 6" key="2">
    <citation type="submission" date="2018-07" db="EMBL/GenBank/DDBJ databases">
        <title>Genome sequencing of oomycete isolates from Chile give support for New Zealand origin for Phytophthora kernoviae and make available the first Nothophytophthora sp. genome.</title>
        <authorList>
            <person name="Studholme D.J."/>
            <person name="Sanfuentes E."/>
            <person name="Panda P."/>
            <person name="Hill R."/>
            <person name="Sambles C."/>
            <person name="Grant M."/>
            <person name="Williams N.M."/>
            <person name="Mcdougal R.L."/>
        </authorList>
    </citation>
    <scope>NUCLEOTIDE SEQUENCE [LARGE SCALE GENOMIC DNA]</scope>
    <source>
        <strain evidence="3">Chile2</strain>
        <strain evidence="4">Chile4</strain>
    </source>
</reference>
<dbReference type="EMBL" id="JPWU03000404">
    <property type="protein sequence ID" value="KAG2516754.1"/>
    <property type="molecule type" value="Genomic_DNA"/>
</dbReference>
<dbReference type="Proteomes" id="UP000285883">
    <property type="component" value="Unassembled WGS sequence"/>
</dbReference>
<comment type="caution">
    <text evidence="3">The sequence shown here is derived from an EMBL/GenBank/DDBJ whole genome shotgun (WGS) entry which is preliminary data.</text>
</comment>
<dbReference type="Proteomes" id="UP000285624">
    <property type="component" value="Unassembled WGS sequence"/>
</dbReference>
<dbReference type="EMBL" id="MAYM02000983">
    <property type="protein sequence ID" value="RLN31404.1"/>
    <property type="molecule type" value="Genomic_DNA"/>
</dbReference>
<protein>
    <submittedName>
        <fullName evidence="3">Uncharacterized protein</fullName>
    </submittedName>
</protein>
<dbReference type="Proteomes" id="UP000785171">
    <property type="component" value="Unassembled WGS sequence"/>
</dbReference>
<evidence type="ECO:0000313" key="5">
    <source>
        <dbReference type="Proteomes" id="UP000285624"/>
    </source>
</evidence>
<proteinExistence type="predicted"/>
<evidence type="ECO:0000313" key="6">
    <source>
        <dbReference type="Proteomes" id="UP000285883"/>
    </source>
</evidence>
<keyword evidence="5" id="KW-1185">Reference proteome</keyword>